<gene>
    <name evidence="2" type="ORF">A6035_10310</name>
</gene>
<name>A0A2S1R871_9ACTN</name>
<dbReference type="SUPFAM" id="SSF52799">
    <property type="entry name" value="(Phosphotyrosine protein) phosphatases II"/>
    <property type="match status" value="1"/>
</dbReference>
<dbReference type="GO" id="GO:0004721">
    <property type="term" value="F:phosphoprotein phosphatase activity"/>
    <property type="evidence" value="ECO:0007669"/>
    <property type="project" value="InterPro"/>
</dbReference>
<dbReference type="InterPro" id="IPR026893">
    <property type="entry name" value="Tyr/Ser_Pase_IphP-type"/>
</dbReference>
<evidence type="ECO:0000259" key="1">
    <source>
        <dbReference type="PROSITE" id="PS50056"/>
    </source>
</evidence>
<dbReference type="InterPro" id="IPR029021">
    <property type="entry name" value="Prot-tyrosine_phosphatase-like"/>
</dbReference>
<dbReference type="PROSITE" id="PS00383">
    <property type="entry name" value="TYR_PHOSPHATASE_1"/>
    <property type="match status" value="1"/>
</dbReference>
<dbReference type="Gene3D" id="3.90.190.10">
    <property type="entry name" value="Protein tyrosine phosphatase superfamily"/>
    <property type="match status" value="1"/>
</dbReference>
<accession>A0A2S1R871</accession>
<reference evidence="2 3" key="1">
    <citation type="submission" date="2016-04" db="EMBL/GenBank/DDBJ databases">
        <title>Complete genome sequence of Dietzia lutea YIM 80766T, a strain isolated from desert soil in Egypt.</title>
        <authorList>
            <person name="Zhao J."/>
            <person name="Hu B."/>
            <person name="Geng S."/>
            <person name="Nie Y."/>
            <person name="Tang Y."/>
        </authorList>
    </citation>
    <scope>NUCLEOTIDE SEQUENCE [LARGE SCALE GENOMIC DNA]</scope>
    <source>
        <strain evidence="2 3">YIM 80766</strain>
    </source>
</reference>
<dbReference type="PROSITE" id="PS50056">
    <property type="entry name" value="TYR_PHOSPHATASE_2"/>
    <property type="match status" value="1"/>
</dbReference>
<protein>
    <submittedName>
        <fullName evidence="2">Transcriptional regulator</fullName>
    </submittedName>
</protein>
<dbReference type="KEGG" id="dlu:A6035_10310"/>
<dbReference type="Pfam" id="PF13350">
    <property type="entry name" value="Y_phosphatase3"/>
    <property type="match status" value="1"/>
</dbReference>
<sequence>MTTTTSVPAAGATSVPALPLSPPVNLRDLAGIPILGGITRPGFAWRADDLSLADDASARRLVGNGLSAVVDLRSVAEVEVTGRGVLGSLPVAYHHVPFMASIGTAMKDAAIREDAWDQSRFADMYIGLFENAAPQIVTALAVIAHSPGATVFHCAAGQDRTGVLAAALLLCLGAETEHIVRDYARTGENIDRVSARVRPVIEPVMARMGVRLDPAARAATRTVYSEAPIRGLLEHLHTAYPDPLQPLRGAGLTDGLCERLRRRALSA</sequence>
<keyword evidence="3" id="KW-1185">Reference proteome</keyword>
<dbReference type="InterPro" id="IPR016130">
    <property type="entry name" value="Tyr_Pase_AS"/>
</dbReference>
<proteinExistence type="predicted"/>
<dbReference type="EMBL" id="CP015449">
    <property type="protein sequence ID" value="AWH92490.1"/>
    <property type="molecule type" value="Genomic_DNA"/>
</dbReference>
<feature type="domain" description="Tyrosine specific protein phosphatases" evidence="1">
    <location>
        <begin position="123"/>
        <end position="181"/>
    </location>
</feature>
<dbReference type="InterPro" id="IPR000387">
    <property type="entry name" value="Tyr_Pase_dom"/>
</dbReference>
<dbReference type="Proteomes" id="UP000244928">
    <property type="component" value="Chromosome"/>
</dbReference>
<evidence type="ECO:0000313" key="2">
    <source>
        <dbReference type="EMBL" id="AWH92490.1"/>
    </source>
</evidence>
<evidence type="ECO:0000313" key="3">
    <source>
        <dbReference type="Proteomes" id="UP000244928"/>
    </source>
</evidence>
<dbReference type="AlphaFoldDB" id="A0A2S1R871"/>
<dbReference type="RefSeq" id="WP_108847726.1">
    <property type="nucleotide sequence ID" value="NZ_CP015449.1"/>
</dbReference>
<dbReference type="OrthoDB" id="1188001at2"/>
<organism evidence="2 3">
    <name type="scientific">Dietzia lutea</name>
    <dbReference type="NCBI Taxonomy" id="546160"/>
    <lineage>
        <taxon>Bacteria</taxon>
        <taxon>Bacillati</taxon>
        <taxon>Actinomycetota</taxon>
        <taxon>Actinomycetes</taxon>
        <taxon>Mycobacteriales</taxon>
        <taxon>Dietziaceae</taxon>
        <taxon>Dietzia</taxon>
    </lineage>
</organism>